<gene>
    <name evidence="3" type="ORF">A8975_1626</name>
</gene>
<dbReference type="Proteomes" id="UP000294930">
    <property type="component" value="Unassembled WGS sequence"/>
</dbReference>
<feature type="domain" description="Glycosyltransferase subfamily 4-like N-terminal" evidence="2">
    <location>
        <begin position="19"/>
        <end position="181"/>
    </location>
</feature>
<protein>
    <submittedName>
        <fullName evidence="3">Glycosyltransferase involved in cell wall biosynthesis</fullName>
    </submittedName>
</protein>
<feature type="domain" description="Glycosyl transferase family 1" evidence="1">
    <location>
        <begin position="188"/>
        <end position="355"/>
    </location>
</feature>
<dbReference type="Pfam" id="PF00534">
    <property type="entry name" value="Glycos_transf_1"/>
    <property type="match status" value="1"/>
</dbReference>
<evidence type="ECO:0000313" key="3">
    <source>
        <dbReference type="EMBL" id="TDY11787.1"/>
    </source>
</evidence>
<proteinExistence type="predicted"/>
<evidence type="ECO:0000259" key="2">
    <source>
        <dbReference type="Pfam" id="PF13439"/>
    </source>
</evidence>
<evidence type="ECO:0000313" key="4">
    <source>
        <dbReference type="Proteomes" id="UP000294930"/>
    </source>
</evidence>
<dbReference type="PANTHER" id="PTHR12526">
    <property type="entry name" value="GLYCOSYLTRANSFERASE"/>
    <property type="match status" value="1"/>
</dbReference>
<dbReference type="CDD" id="cd03801">
    <property type="entry name" value="GT4_PimA-like"/>
    <property type="match status" value="1"/>
</dbReference>
<sequence length="383" mass="43623">MHIGFLTPEYPHPDFSRSGGLGTSIKNLAVALVKQSVEVTVFVTGQTQDRVFFENGVRLVCIAKKQHRLFSWYKERKRIQNIIQKHIDTDGIQLIEAPDWTGLSAFMKFTVPLIIRMNGSDGYFCHLEGRQQKWKHRFLERKALQNANVLVSASSFTGQVTKSLFGLKKEITTIHNSIDTTVFVPLDEPIKPLQILYFGTLVRKKGVLELPFIFNEVVKQVPNAELVLIGKDNIDVFTQKSTWSLFQEALSPKAKQCVTHLKEVPYQAIKTYIAQAQVIVLPSFAEAFPMTWLETLAMEKPLVSSNIGWAKELMIDGKTGYIVDPKQHFVYASKVIDLLKDKELCRQLGEAGRKHMKHTFSTTVVLPKNISFYQKIINQRLTE</sequence>
<dbReference type="Pfam" id="PF13439">
    <property type="entry name" value="Glyco_transf_4"/>
    <property type="match status" value="1"/>
</dbReference>
<reference evidence="3 4" key="1">
    <citation type="submission" date="2019-03" db="EMBL/GenBank/DDBJ databases">
        <title>Genomic Encyclopedia of Type Strains, Phase III (KMG-III): the genomes of soil and plant-associated and newly described type strains.</title>
        <authorList>
            <person name="Whitman W."/>
        </authorList>
    </citation>
    <scope>NUCLEOTIDE SEQUENCE [LARGE SCALE GENOMIC DNA]</scope>
    <source>
        <strain evidence="3 4">CGMCC 1.10957</strain>
    </source>
</reference>
<comment type="caution">
    <text evidence="3">The sequence shown here is derived from an EMBL/GenBank/DDBJ whole genome shotgun (WGS) entry which is preliminary data.</text>
</comment>
<accession>A0ABY2G4P4</accession>
<evidence type="ECO:0000259" key="1">
    <source>
        <dbReference type="Pfam" id="PF00534"/>
    </source>
</evidence>
<name>A0ABY2G4P4_9FLAO</name>
<dbReference type="SUPFAM" id="SSF53756">
    <property type="entry name" value="UDP-Glycosyltransferase/glycogen phosphorylase"/>
    <property type="match status" value="1"/>
</dbReference>
<dbReference type="InterPro" id="IPR001296">
    <property type="entry name" value="Glyco_trans_1"/>
</dbReference>
<dbReference type="EMBL" id="SOQZ01000003">
    <property type="protein sequence ID" value="TDY11787.1"/>
    <property type="molecule type" value="Genomic_DNA"/>
</dbReference>
<organism evidence="3 4">
    <name type="scientific">Meridianimaribacter flavus</name>
    <dbReference type="NCBI Taxonomy" id="571115"/>
    <lineage>
        <taxon>Bacteria</taxon>
        <taxon>Pseudomonadati</taxon>
        <taxon>Bacteroidota</taxon>
        <taxon>Flavobacteriia</taxon>
        <taxon>Flavobacteriales</taxon>
        <taxon>Flavobacteriaceae</taxon>
        <taxon>Meridianimaribacter</taxon>
    </lineage>
</organism>
<dbReference type="InterPro" id="IPR028098">
    <property type="entry name" value="Glyco_trans_4-like_N"/>
</dbReference>
<dbReference type="RefSeq" id="WP_134199629.1">
    <property type="nucleotide sequence ID" value="NZ_SOQZ01000003.1"/>
</dbReference>
<keyword evidence="4" id="KW-1185">Reference proteome</keyword>
<dbReference type="Gene3D" id="3.40.50.2000">
    <property type="entry name" value="Glycogen Phosphorylase B"/>
    <property type="match status" value="2"/>
</dbReference>